<reference evidence="6" key="2">
    <citation type="submission" date="2014-03" db="EMBL/GenBank/DDBJ databases">
        <title>The Genome Annotation of Fusarium oxysporum Cotton.</title>
        <authorList>
            <consortium name="The Broad Institute Genomics Platform"/>
            <person name="Ma L.-J."/>
            <person name="Corby-Kistler H."/>
            <person name="Broz K."/>
            <person name="Gale L.R."/>
            <person name="Jonkers W."/>
            <person name="O'Donnell K."/>
            <person name="Ploetz R."/>
            <person name="Steinberg C."/>
            <person name="Schwartz D.C."/>
            <person name="VanEtten H."/>
            <person name="Zhou S."/>
            <person name="Young S.K."/>
            <person name="Zeng Q."/>
            <person name="Gargeya S."/>
            <person name="Fitzgerald M."/>
            <person name="Abouelleil A."/>
            <person name="Alvarado L."/>
            <person name="Chapman S.B."/>
            <person name="Gainer-Dewar J."/>
            <person name="Goldberg J."/>
            <person name="Griggs A."/>
            <person name="Gujja S."/>
            <person name="Hansen M."/>
            <person name="Howarth C."/>
            <person name="Imamovic A."/>
            <person name="Ireland A."/>
            <person name="Larimer J."/>
            <person name="McCowan C."/>
            <person name="Murphy C."/>
            <person name="Pearson M."/>
            <person name="Poon T.W."/>
            <person name="Priest M."/>
            <person name="Roberts A."/>
            <person name="Saif S."/>
            <person name="Shea T."/>
            <person name="Sykes S."/>
            <person name="Wortman J."/>
            <person name="Nusbaum C."/>
            <person name="Birren B."/>
        </authorList>
    </citation>
    <scope>NUCLEOTIDE SEQUENCE</scope>
    <source>
        <strain evidence="6">25433</strain>
    </source>
</reference>
<proteinExistence type="inferred from homology"/>
<evidence type="ECO:0000259" key="5">
    <source>
        <dbReference type="Pfam" id="PF00884"/>
    </source>
</evidence>
<evidence type="ECO:0000256" key="3">
    <source>
        <dbReference type="ARBA" id="ARBA00022801"/>
    </source>
</evidence>
<name>X0L648_FUSOX</name>
<evidence type="ECO:0000256" key="1">
    <source>
        <dbReference type="ARBA" id="ARBA00008779"/>
    </source>
</evidence>
<feature type="domain" description="Sulfatase N-terminal" evidence="5">
    <location>
        <begin position="5"/>
        <end position="106"/>
    </location>
</feature>
<dbReference type="InterPro" id="IPR023296">
    <property type="entry name" value="Glyco_hydro_beta-prop_sf"/>
</dbReference>
<dbReference type="GO" id="GO:0004065">
    <property type="term" value="F:arylsulfatase activity"/>
    <property type="evidence" value="ECO:0007669"/>
    <property type="project" value="TreeGrafter"/>
</dbReference>
<dbReference type="AlphaFoldDB" id="X0L648"/>
<dbReference type="Pfam" id="PF04616">
    <property type="entry name" value="Glyco_hydro_43"/>
    <property type="match status" value="1"/>
</dbReference>
<dbReference type="InterPro" id="IPR006710">
    <property type="entry name" value="Glyco_hydro_43"/>
</dbReference>
<dbReference type="PANTHER" id="PTHR42693:SF53">
    <property type="entry name" value="ENDO-4-O-SULFATASE"/>
    <property type="match status" value="1"/>
</dbReference>
<dbReference type="InterPro" id="IPR017850">
    <property type="entry name" value="Alkaline_phosphatase_core_sf"/>
</dbReference>
<comment type="similarity">
    <text evidence="1">Belongs to the sulfatase family.</text>
</comment>
<dbReference type="PANTHER" id="PTHR42693">
    <property type="entry name" value="ARYLSULFATASE FAMILY MEMBER"/>
    <property type="match status" value="1"/>
</dbReference>
<dbReference type="GO" id="GO:0005975">
    <property type="term" value="P:carbohydrate metabolic process"/>
    <property type="evidence" value="ECO:0007669"/>
    <property type="project" value="InterPro"/>
</dbReference>
<dbReference type="OrthoDB" id="4246028at2759"/>
<feature type="domain" description="Sulfatase N-terminal" evidence="5">
    <location>
        <begin position="107"/>
        <end position="271"/>
    </location>
</feature>
<dbReference type="Proteomes" id="UP000030701">
    <property type="component" value="Unassembled WGS sequence"/>
</dbReference>
<evidence type="ECO:0000256" key="2">
    <source>
        <dbReference type="ARBA" id="ARBA00009865"/>
    </source>
</evidence>
<keyword evidence="4" id="KW-0326">Glycosidase</keyword>
<comment type="similarity">
    <text evidence="2">Belongs to the glycosyl hydrolase 43 family.</text>
</comment>
<dbReference type="CDD" id="cd16027">
    <property type="entry name" value="SGSH"/>
    <property type="match status" value="1"/>
</dbReference>
<dbReference type="GO" id="GO:0004553">
    <property type="term" value="F:hydrolase activity, hydrolyzing O-glycosyl compounds"/>
    <property type="evidence" value="ECO:0007669"/>
    <property type="project" value="InterPro"/>
</dbReference>
<keyword evidence="3" id="KW-0378">Hydrolase</keyword>
<dbReference type="EMBL" id="KK035221">
    <property type="protein sequence ID" value="EXM16542.1"/>
    <property type="molecule type" value="Genomic_DNA"/>
</dbReference>
<dbReference type="SUPFAM" id="SSF53649">
    <property type="entry name" value="Alkaline phosphatase-like"/>
    <property type="match status" value="1"/>
</dbReference>
<sequence>MSPSKNILLMIADDLGREQVGCYGGESRITPNLDGLAASGSRFDMAFTSTASCSGSRTVIYTGLHTHETGSYGLTHGNNGFRTFDHVESAPLLFKNIGYKTGILGKIADEADAFFQLSKAEDNPFFFTIGFVDPHRQLGTQGGFGNVQDNYDPRLNDKIFEPEDVTVPSFLSDIPEVREEFAEYYRSIHQMDQGVGMVLRALERNGLADDTLVLFLSDNGPPFVNSKTTLFEAGVRLPFLMRAPGFTIPGNANPNLVSYVDILPTFLDWAGHSNMPSQAGFVQRKGRSILSIAGCSRSQPGWDRVFGSHTFHEITNYWPTRFMRNRRFKYHRNICWKLDFPFAMDLYASRSWEGMRNASGDKEPMIGPRRLRDYICRPPEELFDLENDPREVANLAGNPEYAEILKSMRDALESWQKSTARALKRPVDSDTSVAYATYINFAEQDILENDDGLPTHPLLPHYGKATYPITTDGNGRQQVEAHLSYWEGTYWIYAATWACGGSLLSYGRSYKSPDLVNWQLVDFYQPAIDVANVTKPLVRYSNSTGNYVLFMGGNDQSNFYYATSKAPGGPWSEPPSLMTEEHLTHDFDVAVGPDGAHYILTDTWSNVTENQATGHSVPVWDIYVQKLAPNLTSTVGSNSTSALIRSAKDLHKQGLNLEACGFFYHDSYWYQTYSYTCQNCPGYIYYLYAKDPLGPYTDGGYISLDGCGGQNKGASVLPSAKGPIVLAGNLAYRTSPTNHVLNGQIWHADNHQAASSTSFFPIEFNEDHTIKNFTCPVIVKIPLVKNITSSPEPPVPYQLDCRIRNWQMIVQTFSKPKEVSTLDFPVWQRTDNLGPTTNSGPMLDGVLNVTVIFSDKSTVMFSWIPSNISWAPTKISMDLHGRKLASIELSTNATNGCYGTLALPLADQGVHYGVMINNKFKLSKRAHMYIYKI</sequence>
<evidence type="ECO:0000313" key="6">
    <source>
        <dbReference type="EMBL" id="EXM16542.1"/>
    </source>
</evidence>
<dbReference type="InterPro" id="IPR050738">
    <property type="entry name" value="Sulfatase"/>
</dbReference>
<gene>
    <name evidence="6" type="ORF">FOTG_15189</name>
</gene>
<dbReference type="HOGENOM" id="CLU_332894_0_0_1"/>
<protein>
    <recommendedName>
        <fullName evidence="5">Sulfatase N-terminal domain-containing protein</fullName>
    </recommendedName>
</protein>
<dbReference type="Pfam" id="PF00884">
    <property type="entry name" value="Sulfatase"/>
    <property type="match status" value="2"/>
</dbReference>
<organism evidence="6">
    <name type="scientific">Fusarium oxysporum f. sp. vasinfectum 25433</name>
    <dbReference type="NCBI Taxonomy" id="1089449"/>
    <lineage>
        <taxon>Eukaryota</taxon>
        <taxon>Fungi</taxon>
        <taxon>Dikarya</taxon>
        <taxon>Ascomycota</taxon>
        <taxon>Pezizomycotina</taxon>
        <taxon>Sordariomycetes</taxon>
        <taxon>Hypocreomycetidae</taxon>
        <taxon>Hypocreales</taxon>
        <taxon>Nectriaceae</taxon>
        <taxon>Fusarium</taxon>
        <taxon>Fusarium oxysporum species complex</taxon>
    </lineage>
</organism>
<accession>X0L648</accession>
<dbReference type="InterPro" id="IPR000917">
    <property type="entry name" value="Sulfatase_N"/>
</dbReference>
<reference evidence="6" key="1">
    <citation type="submission" date="2011-11" db="EMBL/GenBank/DDBJ databases">
        <title>The Genome Sequence of Fusarium oxysporum Cotton.</title>
        <authorList>
            <consortium name="The Broad Institute Genome Sequencing Platform"/>
            <person name="Ma L.-J."/>
            <person name="Gale L.R."/>
            <person name="Schwartz D.C."/>
            <person name="Zhou S."/>
            <person name="Corby-Kistler H."/>
            <person name="Young S.K."/>
            <person name="Zeng Q."/>
            <person name="Gargeya S."/>
            <person name="Fitzgerald M."/>
            <person name="Haas B."/>
            <person name="Abouelleil A."/>
            <person name="Alvarado L."/>
            <person name="Arachchi H.M."/>
            <person name="Berlin A."/>
            <person name="Brown A."/>
            <person name="Chapman S.B."/>
            <person name="Chen Z."/>
            <person name="Dunbar C."/>
            <person name="Freedman E."/>
            <person name="Gearin G."/>
            <person name="Goldberg J."/>
            <person name="Griggs A."/>
            <person name="Gujja S."/>
            <person name="Heiman D."/>
            <person name="Howarth C."/>
            <person name="Larson L."/>
            <person name="Lui A."/>
            <person name="MacDonald P.J.P."/>
            <person name="Montmayeur A."/>
            <person name="Murphy C."/>
            <person name="Neiman D."/>
            <person name="Pearson M."/>
            <person name="Priest M."/>
            <person name="Roberts A."/>
            <person name="Saif S."/>
            <person name="Shea T."/>
            <person name="Shenoy N."/>
            <person name="Sisk P."/>
            <person name="Stolte C."/>
            <person name="Sykes S."/>
            <person name="Wortman J."/>
            <person name="Nusbaum C."/>
            <person name="Birren B."/>
        </authorList>
    </citation>
    <scope>NUCLEOTIDE SEQUENCE [LARGE SCALE GENOMIC DNA]</scope>
    <source>
        <strain evidence="6">25433</strain>
    </source>
</reference>
<evidence type="ECO:0000256" key="4">
    <source>
        <dbReference type="ARBA" id="ARBA00023295"/>
    </source>
</evidence>
<dbReference type="SUPFAM" id="SSF75005">
    <property type="entry name" value="Arabinanase/levansucrase/invertase"/>
    <property type="match status" value="1"/>
</dbReference>
<dbReference type="Gene3D" id="2.115.10.20">
    <property type="entry name" value="Glycosyl hydrolase domain, family 43"/>
    <property type="match status" value="1"/>
</dbReference>
<dbReference type="Gene3D" id="3.40.720.10">
    <property type="entry name" value="Alkaline Phosphatase, subunit A"/>
    <property type="match status" value="1"/>
</dbReference>